<dbReference type="FunFam" id="2.160.20.60:FF:000001">
    <property type="entry name" value="Glutamate synthase, large subunit"/>
    <property type="match status" value="1"/>
</dbReference>
<reference evidence="19 20" key="1">
    <citation type="submission" date="2018-06" db="EMBL/GenBank/DDBJ databases">
        <authorList>
            <consortium name="Pathogen Informatics"/>
            <person name="Doyle S."/>
        </authorList>
    </citation>
    <scope>NUCLEOTIDE SEQUENCE [LARGE SCALE GENOMIC DNA]</scope>
    <source>
        <strain evidence="19 20">NCTC12278</strain>
    </source>
</reference>
<evidence type="ECO:0000256" key="10">
    <source>
        <dbReference type="ARBA" id="ARBA00022962"/>
    </source>
</evidence>
<keyword evidence="13" id="KW-0411">Iron-sulfur</keyword>
<dbReference type="GO" id="GO:0051538">
    <property type="term" value="F:3 iron, 4 sulfur cluster binding"/>
    <property type="evidence" value="ECO:0007669"/>
    <property type="project" value="UniProtKB-KW"/>
</dbReference>
<keyword evidence="5" id="KW-0028">Amino-acid biosynthesis</keyword>
<comment type="cofactor">
    <cofactor evidence="2">
        <name>[3Fe-4S] cluster</name>
        <dbReference type="ChEBI" id="CHEBI:21137"/>
    </cofactor>
</comment>
<dbReference type="GO" id="GO:0046872">
    <property type="term" value="F:metal ion binding"/>
    <property type="evidence" value="ECO:0007669"/>
    <property type="project" value="UniProtKB-KW"/>
</dbReference>
<evidence type="ECO:0000256" key="9">
    <source>
        <dbReference type="ARBA" id="ARBA00022827"/>
    </source>
</evidence>
<evidence type="ECO:0000256" key="7">
    <source>
        <dbReference type="ARBA" id="ARBA00022643"/>
    </source>
</evidence>
<evidence type="ECO:0000259" key="18">
    <source>
        <dbReference type="PROSITE" id="PS51278"/>
    </source>
</evidence>
<keyword evidence="10" id="KW-0315">Glutamine amidotransferase</keyword>
<accession>A0A2X3W1E7</accession>
<gene>
    <name evidence="19" type="primary">gltB</name>
    <name evidence="19" type="ORF">NCTC12278_01676</name>
</gene>
<dbReference type="SUPFAM" id="SSF69336">
    <property type="entry name" value="Alpha subunit of glutamate synthase, C-terminal domain"/>
    <property type="match status" value="1"/>
</dbReference>
<dbReference type="Proteomes" id="UP000249495">
    <property type="component" value="Chromosome 1"/>
</dbReference>
<dbReference type="CDD" id="cd00713">
    <property type="entry name" value="GltS"/>
    <property type="match status" value="1"/>
</dbReference>
<evidence type="ECO:0000256" key="8">
    <source>
        <dbReference type="ARBA" id="ARBA00022723"/>
    </source>
</evidence>
<dbReference type="CDD" id="cd00982">
    <property type="entry name" value="gltB_C"/>
    <property type="match status" value="1"/>
</dbReference>
<dbReference type="EMBL" id="LS483343">
    <property type="protein sequence ID" value="SQF41079.1"/>
    <property type="molecule type" value="Genomic_DNA"/>
</dbReference>
<evidence type="ECO:0000256" key="16">
    <source>
        <dbReference type="ARBA" id="ARBA00029440"/>
    </source>
</evidence>
<keyword evidence="20" id="KW-1185">Reference proteome</keyword>
<dbReference type="GO" id="GO:0006537">
    <property type="term" value="P:glutamate biosynthetic process"/>
    <property type="evidence" value="ECO:0007669"/>
    <property type="project" value="UniProtKB-KW"/>
</dbReference>
<dbReference type="InterPro" id="IPR002932">
    <property type="entry name" value="Glu_synthdom"/>
</dbReference>
<dbReference type="KEGG" id="sfer:NCTC12278_01676"/>
<keyword evidence="15" id="KW-0003">3Fe-4S</keyword>
<feature type="region of interest" description="Disordered" evidence="17">
    <location>
        <begin position="877"/>
        <end position="901"/>
    </location>
</feature>
<evidence type="ECO:0000256" key="12">
    <source>
        <dbReference type="ARBA" id="ARBA00023004"/>
    </source>
</evidence>
<keyword evidence="6" id="KW-0285">Flavoprotein</keyword>
<evidence type="ECO:0000256" key="14">
    <source>
        <dbReference type="ARBA" id="ARBA00023164"/>
    </source>
</evidence>
<dbReference type="Pfam" id="PF04898">
    <property type="entry name" value="Glu_syn_central"/>
    <property type="match status" value="1"/>
</dbReference>
<dbReference type="PANTHER" id="PTHR11938:SF133">
    <property type="entry name" value="GLUTAMATE SYNTHASE (NADH)"/>
    <property type="match status" value="1"/>
</dbReference>
<dbReference type="SUPFAM" id="SSF51395">
    <property type="entry name" value="FMN-linked oxidoreductases"/>
    <property type="match status" value="1"/>
</dbReference>
<comment type="cofactor">
    <cofactor evidence="1">
        <name>FMN</name>
        <dbReference type="ChEBI" id="CHEBI:58210"/>
    </cofactor>
</comment>
<protein>
    <submittedName>
        <fullName evidence="19">Glutamate synthase large subunit</fullName>
        <ecNumber evidence="19">1.4.7.1</ecNumber>
    </submittedName>
</protein>
<evidence type="ECO:0000256" key="4">
    <source>
        <dbReference type="ARBA" id="ARBA00009716"/>
    </source>
</evidence>
<evidence type="ECO:0000313" key="20">
    <source>
        <dbReference type="Proteomes" id="UP000249495"/>
    </source>
</evidence>
<proteinExistence type="inferred from homology"/>
<dbReference type="CDD" id="cd02808">
    <property type="entry name" value="GltS_FMN"/>
    <property type="match status" value="1"/>
</dbReference>
<dbReference type="SUPFAM" id="SSF56235">
    <property type="entry name" value="N-terminal nucleophile aminohydrolases (Ntn hydrolases)"/>
    <property type="match status" value="1"/>
</dbReference>
<dbReference type="InterPro" id="IPR029055">
    <property type="entry name" value="Ntn_hydrolases_N"/>
</dbReference>
<dbReference type="InterPro" id="IPR013785">
    <property type="entry name" value="Aldolase_TIM"/>
</dbReference>
<evidence type="ECO:0000256" key="5">
    <source>
        <dbReference type="ARBA" id="ARBA00022605"/>
    </source>
</evidence>
<evidence type="ECO:0000256" key="17">
    <source>
        <dbReference type="SAM" id="MobiDB-lite"/>
    </source>
</evidence>
<dbReference type="InterPro" id="IPR017932">
    <property type="entry name" value="GATase_2_dom"/>
</dbReference>
<keyword evidence="9" id="KW-0274">FAD</keyword>
<evidence type="ECO:0000256" key="15">
    <source>
        <dbReference type="ARBA" id="ARBA00023291"/>
    </source>
</evidence>
<dbReference type="EC" id="1.4.7.1" evidence="19"/>
<evidence type="ECO:0000313" key="19">
    <source>
        <dbReference type="EMBL" id="SQF41079.1"/>
    </source>
</evidence>
<dbReference type="Gene3D" id="3.60.20.10">
    <property type="entry name" value="Glutamine Phosphoribosylpyrophosphate, subunit 1, domain 1"/>
    <property type="match status" value="1"/>
</dbReference>
<dbReference type="Gene3D" id="3.20.20.70">
    <property type="entry name" value="Aldolase class I"/>
    <property type="match status" value="2"/>
</dbReference>
<keyword evidence="8" id="KW-0479">Metal-binding</keyword>
<dbReference type="GO" id="GO:0019676">
    <property type="term" value="P:ammonia assimilation cycle"/>
    <property type="evidence" value="ECO:0007669"/>
    <property type="project" value="TreeGrafter"/>
</dbReference>
<evidence type="ECO:0000256" key="11">
    <source>
        <dbReference type="ARBA" id="ARBA00023002"/>
    </source>
</evidence>
<dbReference type="InterPro" id="IPR002489">
    <property type="entry name" value="Glu_synth_asu_C"/>
</dbReference>
<keyword evidence="12" id="KW-0408">Iron</keyword>
<dbReference type="NCBIfam" id="NF008730">
    <property type="entry name" value="PRK11750.1"/>
    <property type="match status" value="1"/>
</dbReference>
<dbReference type="Pfam" id="PF01493">
    <property type="entry name" value="GXGXG"/>
    <property type="match status" value="1"/>
</dbReference>
<evidence type="ECO:0000256" key="6">
    <source>
        <dbReference type="ARBA" id="ARBA00022630"/>
    </source>
</evidence>
<dbReference type="Gene3D" id="2.160.20.60">
    <property type="entry name" value="Glutamate synthase, alpha subunit, C-terminal domain"/>
    <property type="match status" value="1"/>
</dbReference>
<dbReference type="PANTHER" id="PTHR11938">
    <property type="entry name" value="FAD NADPH DEHYDROGENASE/OXIDOREDUCTASE"/>
    <property type="match status" value="1"/>
</dbReference>
<evidence type="ECO:0000256" key="13">
    <source>
        <dbReference type="ARBA" id="ARBA00023014"/>
    </source>
</evidence>
<organism evidence="19 20">
    <name type="scientific">Streptococcus ferus</name>
    <dbReference type="NCBI Taxonomy" id="1345"/>
    <lineage>
        <taxon>Bacteria</taxon>
        <taxon>Bacillati</taxon>
        <taxon>Bacillota</taxon>
        <taxon>Bacilli</taxon>
        <taxon>Lactobacillales</taxon>
        <taxon>Streptococcaceae</taxon>
        <taxon>Streptococcus</taxon>
    </lineage>
</organism>
<evidence type="ECO:0000256" key="1">
    <source>
        <dbReference type="ARBA" id="ARBA00001917"/>
    </source>
</evidence>
<dbReference type="RefSeq" id="WP_018030649.1">
    <property type="nucleotide sequence ID" value="NZ_LS483343.1"/>
</dbReference>
<name>A0A2X3W1E7_9STRE</name>
<sequence>MKEAALKAQQTTLWDPSFESDACGMGFVAHIEGEASHTLIEYALTMLERMNHRGGTGAEPDTGDGAGMLVAMPDEFFRLKAQEADIVLPQFGDYAVAQLFLPQDKLAKSILQDSVISEIEKGGFHVLLARDVPFHYDNCGPAAQDIMPSFVQLFIEKPTDTDSGRVFEDKLFRLRRHLEKTFATDELFICSLSSKTIVYKGMLHAFQVRLFYPDLIDEHFKSHIALTHSRFSTNTFPSWDRAQPFRFLAHNGEINTLRGAENWMHSHQIDVYNEEHSDSAKLENCLEYLYRHGRDIPQSLLMMVPEAWGEDAGLSDELSAFYEYSSSFVAPWDGPAALVFTDGDMVGARLDRNGLRPSRYSRTKDNFLICSSESGVVDLEPSRVLEKGVLGPGNMMLIDTRKGLLLKNEEVKAHYAKQHPYQDWVKNNIALLDDFAEAEQEPQTYDVNQMWKIFGYTDEVIRTVLLPMAEKGEEPVISMGFDSPLAVLSDKPQSLFTYFKQQFAQVTNPPIDAIREQLVVSTNVYLGGDGDIRRDGADNCVKVRIESPILSSRDFAKLAALKDERYQATSLSTVYDLGGSDHNRLQHALEDLFKQAEEAVDKGSKIIILSDRQVQEGQLAIPILLAVSGLNNYMVVKGKASQFSIVVDTAEAFEVHHFATLVGFGATAVHPYGAYATLAAFDKTADSFEKYRKASEKGLVKVMSRMGISTVLGYKGAQLFEAIGLSEQVVDRYFTGTATRINGLSLNQIEKEYLERVAFAFGPKANDYLPSGGSFQFKTDGEYHLFNPKTIYNFQQAVRRGDYGLFKQYSTELDKEALEQPTTLRAMWEFQSSRPAVDLSEVEPAQEIVKRFKVGAMSFGSLSKEAHETIAEAMNRIGAKSNSGEGGENRKRFKPQADGRNLNSKIKQVASGRFGVNAEYLMSAEELQIKLAQGAKPGEGGQLPGQKVFPWVAEIRGATPGVRLISPPPHHDIYSIEDLAQLIYDLKAINPYAQINVKLVSSTGVGTIATGCVKAGADKVVISGYDGGTGASPRNSVRDAGLPWEMGLAEAHQTLSLNRLRQRMTLETDGKLMTGRDLAIATLLGAEEYSFASLALVSVGCVMMRVCSLNTCPVGVATQNPDLRKHFAGKPEHVINMMLFMAEELREYMAELGFRSVDEMVGHAEVLKAKFVPKGKAKSLDFSRVIGNSFPIAAKTEDPFADARQWKELDGFATAAIESGVGVTVRNTINNVQRSVGSRMAGWIAERYGNQTVEAGLIKYEYKGIAGQSFASFIPQGMELTLIGEANDYIAKSMSGGRLIVKPPHDAAYDVENSPIVGNVSLFGAVNGEAYFAGRAGERFCVRNSGAKVVVEGVGAHGCEYMTGGVAVILGTTGRNFAAGMSGGVAYVYDADGHFKDKVNREMVDLYAVGETRGDEILKEMIEQHLAYTGSQKAARLLDDWDNQVRKFVKVYPTEFHEINDLEFALAKRGLSGDELELTTFEIATGGQETAQERADLLATVTGGN</sequence>
<keyword evidence="14" id="KW-0314">Glutamate biosynthesis</keyword>
<comment type="pathway">
    <text evidence="16">Amino-acid biosynthesis.</text>
</comment>
<comment type="cofactor">
    <cofactor evidence="3">
        <name>FAD</name>
        <dbReference type="ChEBI" id="CHEBI:57692"/>
    </cofactor>
</comment>
<dbReference type="STRING" id="1123303.GCA_000372425_01328"/>
<dbReference type="GO" id="GO:0016041">
    <property type="term" value="F:glutamate synthase (ferredoxin) activity"/>
    <property type="evidence" value="ECO:0007669"/>
    <property type="project" value="UniProtKB-EC"/>
</dbReference>
<evidence type="ECO:0000256" key="2">
    <source>
        <dbReference type="ARBA" id="ARBA00001927"/>
    </source>
</evidence>
<dbReference type="InterPro" id="IPR050711">
    <property type="entry name" value="ET-N_metabolism_enzyme"/>
</dbReference>
<dbReference type="OrthoDB" id="9758182at2"/>
<dbReference type="Pfam" id="PF01645">
    <property type="entry name" value="Glu_synthase"/>
    <property type="match status" value="1"/>
</dbReference>
<dbReference type="PROSITE" id="PS51278">
    <property type="entry name" value="GATASE_TYPE_2"/>
    <property type="match status" value="1"/>
</dbReference>
<dbReference type="Pfam" id="PF00310">
    <property type="entry name" value="GATase_2"/>
    <property type="match status" value="1"/>
</dbReference>
<keyword evidence="11 19" id="KW-0560">Oxidoreductase</keyword>
<comment type="similarity">
    <text evidence="4">Belongs to the glutamate synthase family.</text>
</comment>
<feature type="domain" description="Glutamine amidotransferase type-2" evidence="18">
    <location>
        <begin position="23"/>
        <end position="401"/>
    </location>
</feature>
<evidence type="ECO:0000256" key="3">
    <source>
        <dbReference type="ARBA" id="ARBA00001974"/>
    </source>
</evidence>
<keyword evidence="7" id="KW-0288">FMN</keyword>
<dbReference type="InterPro" id="IPR006982">
    <property type="entry name" value="Glu_synth_centr_N"/>
</dbReference>
<dbReference type="InterPro" id="IPR036485">
    <property type="entry name" value="Glu_synth_asu_C_sf"/>
</dbReference>